<dbReference type="Pfam" id="PF22669">
    <property type="entry name" value="Exo_endo_phos2"/>
    <property type="match status" value="2"/>
</dbReference>
<dbReference type="InterPro" id="IPR036691">
    <property type="entry name" value="Endo/exonu/phosph_ase_sf"/>
</dbReference>
<comment type="caution">
    <text evidence="3">The sequence shown here is derived from an EMBL/GenBank/DDBJ whole genome shotgun (WGS) entry which is preliminary data.</text>
</comment>
<evidence type="ECO:0000256" key="1">
    <source>
        <dbReference type="SAM" id="MobiDB-lite"/>
    </source>
</evidence>
<evidence type="ECO:0000313" key="3">
    <source>
        <dbReference type="EMBL" id="CAG8663182.1"/>
    </source>
</evidence>
<protein>
    <submittedName>
        <fullName evidence="3">35213_t:CDS:1</fullName>
    </submittedName>
</protein>
<feature type="compositionally biased region" description="Basic residues" evidence="1">
    <location>
        <begin position="463"/>
        <end position="479"/>
    </location>
</feature>
<name>A0ABN7US14_GIGMA</name>
<dbReference type="PANTHER" id="PTHR11200">
    <property type="entry name" value="INOSITOL 5-PHOSPHATASE"/>
    <property type="match status" value="1"/>
</dbReference>
<proteinExistence type="predicted"/>
<evidence type="ECO:0000313" key="4">
    <source>
        <dbReference type="Proteomes" id="UP000789901"/>
    </source>
</evidence>
<feature type="compositionally biased region" description="Low complexity" evidence="1">
    <location>
        <begin position="446"/>
        <end position="455"/>
    </location>
</feature>
<dbReference type="Gene3D" id="3.60.10.10">
    <property type="entry name" value="Endonuclease/exonuclease/phosphatase"/>
    <property type="match status" value="1"/>
</dbReference>
<keyword evidence="4" id="KW-1185">Reference proteome</keyword>
<evidence type="ECO:0000259" key="2">
    <source>
        <dbReference type="SMART" id="SM00128"/>
    </source>
</evidence>
<dbReference type="SUPFAM" id="SSF56219">
    <property type="entry name" value="DNase I-like"/>
    <property type="match status" value="1"/>
</dbReference>
<gene>
    <name evidence="3" type="ORF">GMARGA_LOCUS9998</name>
</gene>
<dbReference type="PANTHER" id="PTHR11200:SF275">
    <property type="entry name" value="LD06095P"/>
    <property type="match status" value="1"/>
</dbReference>
<reference evidence="3 4" key="1">
    <citation type="submission" date="2021-06" db="EMBL/GenBank/DDBJ databases">
        <authorList>
            <person name="Kallberg Y."/>
            <person name="Tangrot J."/>
            <person name="Rosling A."/>
        </authorList>
    </citation>
    <scope>NUCLEOTIDE SEQUENCE [LARGE SCALE GENOMIC DNA]</scope>
    <source>
        <strain evidence="3 4">120-4 pot B 10/14</strain>
    </source>
</reference>
<sequence>MSASVRASSDSLTTIADEEYVALLEAEIKNNETIILKLQNLISKMLAYILSFFKKVPKNPLSAANSLRRKKTEKKKLKIFIGTWNMHGKLPPYSLAPFIENVDDKTFKNDIQDSPYLPRKAQHPYHILVIGTQECQHNIKHSVLFPSKEEWESRLIEYLGDTYVLIKTETMAALHLAVFVWKECKDYVQGYQHDSVATGLANLFGNKGGVGISLLFGNTSLCFINSHLAAHQSKVKQRNHDVKKISKELKLKGFKLEDKALPNVTDRFDYTFWFGDMNYRIDLTREEVDKLINKKQLKTLLCYDQLRKELSNFCYFSNFNEHDITFNPTFKFDITHRTNNNNHENSPSSRSSSSSEIVGSIPWRYDSGPKQRVPSWTDRIIFKTRLSSKLVKKIDVEKYTSHMDVVGFSDHRPVTGCFLVDFDWKSEKELLEKRLSLDLEQDRSDNASISSDSSNMIRGISGNKKKGPRKNFWKVLKKS</sequence>
<dbReference type="SMART" id="SM00128">
    <property type="entry name" value="IPPc"/>
    <property type="match status" value="1"/>
</dbReference>
<feature type="region of interest" description="Disordered" evidence="1">
    <location>
        <begin position="442"/>
        <end position="479"/>
    </location>
</feature>
<dbReference type="InterPro" id="IPR000300">
    <property type="entry name" value="IPPc"/>
</dbReference>
<organism evidence="3 4">
    <name type="scientific">Gigaspora margarita</name>
    <dbReference type="NCBI Taxonomy" id="4874"/>
    <lineage>
        <taxon>Eukaryota</taxon>
        <taxon>Fungi</taxon>
        <taxon>Fungi incertae sedis</taxon>
        <taxon>Mucoromycota</taxon>
        <taxon>Glomeromycotina</taxon>
        <taxon>Glomeromycetes</taxon>
        <taxon>Diversisporales</taxon>
        <taxon>Gigasporaceae</taxon>
        <taxon>Gigaspora</taxon>
    </lineage>
</organism>
<feature type="domain" description="Inositol polyphosphate-related phosphatase" evidence="2">
    <location>
        <begin position="75"/>
        <end position="426"/>
    </location>
</feature>
<accession>A0ABN7US14</accession>
<dbReference type="InterPro" id="IPR046985">
    <property type="entry name" value="IP5"/>
</dbReference>
<dbReference type="Proteomes" id="UP000789901">
    <property type="component" value="Unassembled WGS sequence"/>
</dbReference>
<dbReference type="EMBL" id="CAJVQB010005493">
    <property type="protein sequence ID" value="CAG8663182.1"/>
    <property type="molecule type" value="Genomic_DNA"/>
</dbReference>